<evidence type="ECO:0000313" key="3">
    <source>
        <dbReference type="EMBL" id="STU71544.1"/>
    </source>
</evidence>
<accession>A0A377ZIW0</accession>
<dbReference type="EMBL" id="UGLC01000002">
    <property type="protein sequence ID" value="STT52767.1"/>
    <property type="molecule type" value="Genomic_DNA"/>
</dbReference>
<dbReference type="Proteomes" id="UP000255192">
    <property type="component" value="Unassembled WGS sequence"/>
</dbReference>
<evidence type="ECO:0000313" key="1">
    <source>
        <dbReference type="EMBL" id="STT50380.1"/>
    </source>
</evidence>
<dbReference type="Proteomes" id="UP000255099">
    <property type="component" value="Unassembled WGS sequence"/>
</dbReference>
<evidence type="ECO:0000313" key="5">
    <source>
        <dbReference type="Proteomes" id="UP000255099"/>
    </source>
</evidence>
<sequence>MRTAAIDFRVATAEEIFNALVHNITTTSALYSFQNRVGTNKRNTKKALEMLRQYKLEQKRNARYRQAIKTILKPVNPRIAAGEEVSDIFSDVINGYICLYRDRVGIALHEKQVLSLILTEAREDLKKHGVDPEKHR</sequence>
<dbReference type="EMBL" id="UGMD01000002">
    <property type="protein sequence ID" value="STU71544.1"/>
    <property type="molecule type" value="Genomic_DNA"/>
</dbReference>
<name>A0A377ZIW0_KLEPN</name>
<dbReference type="AlphaFoldDB" id="A0A377ZIW0"/>
<protein>
    <submittedName>
        <fullName evidence="3">Uncharacterized protein</fullName>
    </submittedName>
</protein>
<evidence type="ECO:0000313" key="2">
    <source>
        <dbReference type="EMBL" id="STT52767.1"/>
    </source>
</evidence>
<dbReference type="RefSeq" id="WP_004147238.1">
    <property type="nucleotide sequence ID" value="NZ_CAAGXR010000012.1"/>
</dbReference>
<proteinExistence type="predicted"/>
<organism evidence="3 6">
    <name type="scientific">Klebsiella pneumoniae</name>
    <dbReference type="NCBI Taxonomy" id="573"/>
    <lineage>
        <taxon>Bacteria</taxon>
        <taxon>Pseudomonadati</taxon>
        <taxon>Pseudomonadota</taxon>
        <taxon>Gammaproteobacteria</taxon>
        <taxon>Enterobacterales</taxon>
        <taxon>Enterobacteriaceae</taxon>
        <taxon>Klebsiella/Raoultella group</taxon>
        <taxon>Klebsiella</taxon>
        <taxon>Klebsiella pneumoniae complex</taxon>
    </lineage>
</organism>
<dbReference type="EMBL" id="UGLB01000003">
    <property type="protein sequence ID" value="STT50380.1"/>
    <property type="molecule type" value="Genomic_DNA"/>
</dbReference>
<reference evidence="4 5" key="1">
    <citation type="submission" date="2018-06" db="EMBL/GenBank/DDBJ databases">
        <authorList>
            <consortium name="Pathogen Informatics"/>
            <person name="Doyle S."/>
        </authorList>
    </citation>
    <scope>NUCLEOTIDE SEQUENCE [LARGE SCALE GENOMIC DNA]</scope>
    <source>
        <strain evidence="3 6">NCTC204</strain>
        <strain evidence="2 4">NCTC8849</strain>
        <strain evidence="1 5">NCTC9637</strain>
    </source>
</reference>
<dbReference type="Proteomes" id="UP000254799">
    <property type="component" value="Unassembled WGS sequence"/>
</dbReference>
<evidence type="ECO:0000313" key="4">
    <source>
        <dbReference type="Proteomes" id="UP000254799"/>
    </source>
</evidence>
<evidence type="ECO:0000313" key="6">
    <source>
        <dbReference type="Proteomes" id="UP000255192"/>
    </source>
</evidence>
<gene>
    <name evidence="3" type="ORF">NCTC204_00494</name>
    <name evidence="2" type="ORF">NCTC8849_01314</name>
    <name evidence="1" type="ORF">NCTC9637_05367</name>
</gene>